<accession>A0ACB0Y9H3</accession>
<name>A0ACB0Y9H3_MELEN</name>
<evidence type="ECO:0000313" key="2">
    <source>
        <dbReference type="Proteomes" id="UP001497535"/>
    </source>
</evidence>
<gene>
    <name evidence="1" type="ORF">MENTE1834_LOCUS9562</name>
</gene>
<evidence type="ECO:0000313" key="1">
    <source>
        <dbReference type="EMBL" id="CAK5038207.1"/>
    </source>
</evidence>
<keyword evidence="2" id="KW-1185">Reference proteome</keyword>
<comment type="caution">
    <text evidence="1">The sequence shown here is derived from an EMBL/GenBank/DDBJ whole genome shotgun (WGS) entry which is preliminary data.</text>
</comment>
<sequence>MPQPDFDTYLHRMGRTGRFGKPGIVINLADSDIAMNYVYQFQAHFGRVIQPLDANDYDQMERIEESTRQM</sequence>
<protein>
    <submittedName>
        <fullName evidence="1">Uncharacterized protein</fullName>
    </submittedName>
</protein>
<dbReference type="EMBL" id="CAVMJV010000008">
    <property type="protein sequence ID" value="CAK5038207.1"/>
    <property type="molecule type" value="Genomic_DNA"/>
</dbReference>
<proteinExistence type="predicted"/>
<dbReference type="Proteomes" id="UP001497535">
    <property type="component" value="Unassembled WGS sequence"/>
</dbReference>
<reference evidence="1" key="1">
    <citation type="submission" date="2023-11" db="EMBL/GenBank/DDBJ databases">
        <authorList>
            <person name="Poullet M."/>
        </authorList>
    </citation>
    <scope>NUCLEOTIDE SEQUENCE</scope>
    <source>
        <strain evidence="1">E1834</strain>
    </source>
</reference>
<organism evidence="1 2">
    <name type="scientific">Meloidogyne enterolobii</name>
    <name type="common">Root-knot nematode worm</name>
    <name type="synonym">Meloidogyne mayaguensis</name>
    <dbReference type="NCBI Taxonomy" id="390850"/>
    <lineage>
        <taxon>Eukaryota</taxon>
        <taxon>Metazoa</taxon>
        <taxon>Ecdysozoa</taxon>
        <taxon>Nematoda</taxon>
        <taxon>Chromadorea</taxon>
        <taxon>Rhabditida</taxon>
        <taxon>Tylenchina</taxon>
        <taxon>Tylenchomorpha</taxon>
        <taxon>Tylenchoidea</taxon>
        <taxon>Meloidogynidae</taxon>
        <taxon>Meloidogyninae</taxon>
        <taxon>Meloidogyne</taxon>
    </lineage>
</organism>